<dbReference type="Proteomes" id="UP000000656">
    <property type="component" value="Chromosome 1"/>
</dbReference>
<proteinExistence type="predicted"/>
<protein>
    <submittedName>
        <fullName evidence="1">Uncharacterized protein</fullName>
    </submittedName>
</protein>
<reference evidence="1 2" key="1">
    <citation type="journal article" date="2006" name="Proc. Natl. Acad. Sci. U.S.A.">
        <title>Genome reduction in Leptospira borgpetersenii reflects limited transmission potential.</title>
        <authorList>
            <person name="Bulach D.M."/>
            <person name="Zuerner R.L."/>
            <person name="Wilson P."/>
            <person name="Seemann T."/>
            <person name="McGrath A."/>
            <person name="Cullen P.A."/>
            <person name="Davis J."/>
            <person name="Johnson M."/>
            <person name="Kuczek E."/>
            <person name="Alt D.P."/>
            <person name="Peterson-Burch B."/>
            <person name="Coppel R.L."/>
            <person name="Rood J.I."/>
            <person name="Davies J.K."/>
            <person name="Adler B."/>
        </authorList>
    </citation>
    <scope>NUCLEOTIDE SEQUENCE [LARGE SCALE GENOMIC DNA]</scope>
    <source>
        <strain evidence="1 2">JB197</strain>
    </source>
</reference>
<accession>Q04V35</accession>
<dbReference type="EMBL" id="CP000350">
    <property type="protein sequence ID" value="ABJ75235.1"/>
    <property type="molecule type" value="Genomic_DNA"/>
</dbReference>
<evidence type="ECO:0000313" key="2">
    <source>
        <dbReference type="Proteomes" id="UP000000656"/>
    </source>
</evidence>
<dbReference type="HOGENOM" id="CLU_2023831_0_0_12"/>
<dbReference type="AlphaFoldDB" id="Q04V35"/>
<organism evidence="1 2">
    <name type="scientific">Leptospira borgpetersenii serovar Hardjo-bovis (strain JB197)</name>
    <dbReference type="NCBI Taxonomy" id="355277"/>
    <lineage>
        <taxon>Bacteria</taxon>
        <taxon>Pseudomonadati</taxon>
        <taxon>Spirochaetota</taxon>
        <taxon>Spirochaetia</taxon>
        <taxon>Leptospirales</taxon>
        <taxon>Leptospiraceae</taxon>
        <taxon>Leptospira</taxon>
    </lineage>
</organism>
<name>Q04V35_LEPBJ</name>
<gene>
    <name evidence="1" type="ordered locus">LBJ_0540</name>
</gene>
<evidence type="ECO:0000313" key="1">
    <source>
        <dbReference type="EMBL" id="ABJ75235.1"/>
    </source>
</evidence>
<sequence length="122" mass="14634">MNEYFLVRFYFINVDTTVLNFATIAFDGSNFYGSIVFDGESAAFPVVVCAVRLVIRIKIFCSFDWNWNKKVFYFSKFSVRWDKQIKTPRIVYKKIRLSQKNVFITIVIKFFKLKRFYLFTIP</sequence>
<dbReference type="KEGG" id="lbj:LBJ_0540"/>